<name>A0A939G803_9BACT</name>
<dbReference type="Proteomes" id="UP000664795">
    <property type="component" value="Unassembled WGS sequence"/>
</dbReference>
<dbReference type="InterPro" id="IPR013740">
    <property type="entry name" value="Redoxin"/>
</dbReference>
<feature type="signal peptide" evidence="1">
    <location>
        <begin position="1"/>
        <end position="21"/>
    </location>
</feature>
<dbReference type="PANTHER" id="PTHR42852">
    <property type="entry name" value="THIOL:DISULFIDE INTERCHANGE PROTEIN DSBE"/>
    <property type="match status" value="1"/>
</dbReference>
<dbReference type="SUPFAM" id="SSF52833">
    <property type="entry name" value="Thioredoxin-like"/>
    <property type="match status" value="1"/>
</dbReference>
<comment type="caution">
    <text evidence="3">The sequence shown here is derived from an EMBL/GenBank/DDBJ whole genome shotgun (WGS) entry which is preliminary data.</text>
</comment>
<keyword evidence="1" id="KW-0732">Signal</keyword>
<reference evidence="3 4" key="1">
    <citation type="submission" date="2021-03" db="EMBL/GenBank/DDBJ databases">
        <title>Fibrella sp. HMF5036 genome sequencing and assembly.</title>
        <authorList>
            <person name="Kang H."/>
            <person name="Kim H."/>
            <person name="Bae S."/>
            <person name="Joh K."/>
        </authorList>
    </citation>
    <scope>NUCLEOTIDE SEQUENCE [LARGE SCALE GENOMIC DNA]</scope>
    <source>
        <strain evidence="3 4">HMF5036</strain>
    </source>
</reference>
<gene>
    <name evidence="3" type="ORF">J2I48_16895</name>
</gene>
<evidence type="ECO:0000259" key="2">
    <source>
        <dbReference type="PROSITE" id="PS51352"/>
    </source>
</evidence>
<accession>A0A939G803</accession>
<evidence type="ECO:0000313" key="3">
    <source>
        <dbReference type="EMBL" id="MBO0932690.1"/>
    </source>
</evidence>
<dbReference type="InterPro" id="IPR050553">
    <property type="entry name" value="Thioredoxin_ResA/DsbE_sf"/>
</dbReference>
<dbReference type="InterPro" id="IPR036249">
    <property type="entry name" value="Thioredoxin-like_sf"/>
</dbReference>
<feature type="domain" description="Thioredoxin" evidence="2">
    <location>
        <begin position="255"/>
        <end position="420"/>
    </location>
</feature>
<dbReference type="GO" id="GO:0016491">
    <property type="term" value="F:oxidoreductase activity"/>
    <property type="evidence" value="ECO:0007669"/>
    <property type="project" value="InterPro"/>
</dbReference>
<protein>
    <submittedName>
        <fullName evidence="3">TlpA family protein disulfide reductase</fullName>
    </submittedName>
</protein>
<evidence type="ECO:0000256" key="1">
    <source>
        <dbReference type="SAM" id="SignalP"/>
    </source>
</evidence>
<dbReference type="EMBL" id="JAFMYU010000014">
    <property type="protein sequence ID" value="MBO0932690.1"/>
    <property type="molecule type" value="Genomic_DNA"/>
</dbReference>
<dbReference type="Gene3D" id="3.40.30.10">
    <property type="entry name" value="Glutaredoxin"/>
    <property type="match status" value="1"/>
</dbReference>
<dbReference type="RefSeq" id="WP_207336656.1">
    <property type="nucleotide sequence ID" value="NZ_JAFMYU010000014.1"/>
</dbReference>
<dbReference type="AlphaFoldDB" id="A0A939G803"/>
<dbReference type="CDD" id="cd02966">
    <property type="entry name" value="TlpA_like_family"/>
    <property type="match status" value="1"/>
</dbReference>
<sequence length="421" mass="45726">MTVRNFLFAAALLILPLLSHAQSSQSLKPGIWRAVLQTSGGELPFGLDIKPALQPGHYTVFALNGTERLAMDEATFKGDSLHIPMSLFESELVGKLDGDRLTGVWRKRRTNLTYQLVPFSARFGQSFRFNASGAAPSANLSGKWQTLFREKRGDGTSGDTTLAVGVFEQKRAVVTGTFLTPTGDYRYLAGDVAGDSLFLSCFDGNHAFLFKAKMGTVTAGSAKSLTGVFHSGPVYRETWTAQLNPNAALPDPAKLTFVKPGQTFTFAFPDATGKTVSLSDPQFKGKVTVIQIMGSWCPNCMDETRFMAPWYAKNKGRGVEVVGLAFEKSASMAESGPKLQRMIDRFKIQYPVLLAGTNDKAEAAKALPALSRVAAFPTTIFVDKKGTVRHIHTGFSGPGTGVYYDQYVSEFNALIDKLLGE</sequence>
<dbReference type="PROSITE" id="PS51352">
    <property type="entry name" value="THIOREDOXIN_2"/>
    <property type="match status" value="1"/>
</dbReference>
<dbReference type="InterPro" id="IPR013766">
    <property type="entry name" value="Thioredoxin_domain"/>
</dbReference>
<dbReference type="PANTHER" id="PTHR42852:SF13">
    <property type="entry name" value="PROTEIN DIPZ"/>
    <property type="match status" value="1"/>
</dbReference>
<organism evidence="3 4">
    <name type="scientific">Fibrella aquatilis</name>
    <dbReference type="NCBI Taxonomy" id="2817059"/>
    <lineage>
        <taxon>Bacteria</taxon>
        <taxon>Pseudomonadati</taxon>
        <taxon>Bacteroidota</taxon>
        <taxon>Cytophagia</taxon>
        <taxon>Cytophagales</taxon>
        <taxon>Spirosomataceae</taxon>
        <taxon>Fibrella</taxon>
    </lineage>
</organism>
<evidence type="ECO:0000313" key="4">
    <source>
        <dbReference type="Proteomes" id="UP000664795"/>
    </source>
</evidence>
<keyword evidence="4" id="KW-1185">Reference proteome</keyword>
<dbReference type="Pfam" id="PF08534">
    <property type="entry name" value="Redoxin"/>
    <property type="match status" value="1"/>
</dbReference>
<feature type="chain" id="PRO_5038085411" evidence="1">
    <location>
        <begin position="22"/>
        <end position="421"/>
    </location>
</feature>
<proteinExistence type="predicted"/>